<keyword evidence="9" id="KW-0408">Iron</keyword>
<evidence type="ECO:0000259" key="15">
    <source>
        <dbReference type="PROSITE" id="PS50016"/>
    </source>
</evidence>
<evidence type="ECO:0000256" key="9">
    <source>
        <dbReference type="ARBA" id="ARBA00023004"/>
    </source>
</evidence>
<dbReference type="SUPFAM" id="SSF57903">
    <property type="entry name" value="FYVE/PHD zinc finger"/>
    <property type="match status" value="1"/>
</dbReference>
<keyword evidence="12" id="KW-0539">Nucleus</keyword>
<evidence type="ECO:0000256" key="11">
    <source>
        <dbReference type="ARBA" id="ARBA00023163"/>
    </source>
</evidence>
<evidence type="ECO:0000256" key="3">
    <source>
        <dbReference type="ARBA" id="ARBA00022723"/>
    </source>
</evidence>
<dbReference type="EMBL" id="JANIIK010000036">
    <property type="protein sequence ID" value="KAJ3611969.1"/>
    <property type="molecule type" value="Genomic_DNA"/>
</dbReference>
<reference evidence="17" key="1">
    <citation type="submission" date="2022-07" db="EMBL/GenBank/DDBJ databases">
        <title>Chromosome-level genome of Muraenolepis orangiensis.</title>
        <authorList>
            <person name="Kim J."/>
        </authorList>
    </citation>
    <scope>NUCLEOTIDE SEQUENCE</scope>
    <source>
        <strain evidence="17">KU_S4_2022</strain>
        <tissue evidence="17">Muscle</tissue>
    </source>
</reference>
<evidence type="ECO:0000313" key="18">
    <source>
        <dbReference type="Proteomes" id="UP001148018"/>
    </source>
</evidence>
<dbReference type="Pfam" id="PF02373">
    <property type="entry name" value="JmjC"/>
    <property type="match status" value="1"/>
</dbReference>
<feature type="region of interest" description="Disordered" evidence="14">
    <location>
        <begin position="474"/>
        <end position="496"/>
    </location>
</feature>
<feature type="domain" description="JmjC" evidence="16">
    <location>
        <begin position="198"/>
        <end position="354"/>
    </location>
</feature>
<evidence type="ECO:0000256" key="4">
    <source>
        <dbReference type="ARBA" id="ARBA00022771"/>
    </source>
</evidence>
<comment type="caution">
    <text evidence="17">The sequence shown here is derived from an EMBL/GenBank/DDBJ whole genome shotgun (WGS) entry which is preliminary data.</text>
</comment>
<dbReference type="GO" id="GO:0006325">
    <property type="term" value="P:chromatin organization"/>
    <property type="evidence" value="ECO:0007669"/>
    <property type="project" value="UniProtKB-KW"/>
</dbReference>
<dbReference type="InterPro" id="IPR003347">
    <property type="entry name" value="JmjC_dom"/>
</dbReference>
<feature type="compositionally biased region" description="Basic and acidic residues" evidence="14">
    <location>
        <begin position="738"/>
        <end position="749"/>
    </location>
</feature>
<dbReference type="GO" id="GO:0007420">
    <property type="term" value="P:brain development"/>
    <property type="evidence" value="ECO:0007669"/>
    <property type="project" value="UniProtKB-ARBA"/>
</dbReference>
<dbReference type="Proteomes" id="UP001148018">
    <property type="component" value="Unassembled WGS sequence"/>
</dbReference>
<evidence type="ECO:0000313" key="17">
    <source>
        <dbReference type="EMBL" id="KAJ3611969.1"/>
    </source>
</evidence>
<dbReference type="GO" id="GO:0005634">
    <property type="term" value="C:nucleus"/>
    <property type="evidence" value="ECO:0007669"/>
    <property type="project" value="UniProtKB-SubCell"/>
</dbReference>
<feature type="region of interest" description="Disordered" evidence="14">
    <location>
        <begin position="661"/>
        <end position="856"/>
    </location>
</feature>
<dbReference type="Gene3D" id="1.20.58.1360">
    <property type="match status" value="1"/>
</dbReference>
<gene>
    <name evidence="17" type="ORF">NHX12_020248</name>
</gene>
<dbReference type="InterPro" id="IPR019786">
    <property type="entry name" value="Zinc_finger_PHD-type_CS"/>
</dbReference>
<dbReference type="FunFam" id="3.30.40.10:FF:000193">
    <property type="entry name" value="lysine-specific demethylase PHF2 isoform X1"/>
    <property type="match status" value="1"/>
</dbReference>
<evidence type="ECO:0000256" key="2">
    <source>
        <dbReference type="ARBA" id="ARBA00006942"/>
    </source>
</evidence>
<dbReference type="PROSITE" id="PS01359">
    <property type="entry name" value="ZF_PHD_1"/>
    <property type="match status" value="1"/>
</dbReference>
<comment type="subcellular location">
    <subcellularLocation>
        <location evidence="1">Nucleus</location>
    </subcellularLocation>
</comment>
<dbReference type="OrthoDB" id="5876800at2759"/>
<feature type="domain" description="PHD-type" evidence="15">
    <location>
        <begin position="5"/>
        <end position="56"/>
    </location>
</feature>
<dbReference type="SMART" id="SM00558">
    <property type="entry name" value="JmjC"/>
    <property type="match status" value="1"/>
</dbReference>
<dbReference type="InterPro" id="IPR011011">
    <property type="entry name" value="Znf_FYVE_PHD"/>
</dbReference>
<keyword evidence="7" id="KW-0223">Dioxygenase</keyword>
<keyword evidence="8" id="KW-0560">Oxidoreductase</keyword>
<evidence type="ECO:0000256" key="7">
    <source>
        <dbReference type="ARBA" id="ARBA00022964"/>
    </source>
</evidence>
<dbReference type="Pfam" id="PF00628">
    <property type="entry name" value="PHD"/>
    <property type="match status" value="1"/>
</dbReference>
<dbReference type="SUPFAM" id="SSF51197">
    <property type="entry name" value="Clavaminate synthase-like"/>
    <property type="match status" value="1"/>
</dbReference>
<dbReference type="PROSITE" id="PS51184">
    <property type="entry name" value="JMJC"/>
    <property type="match status" value="1"/>
</dbReference>
<feature type="compositionally biased region" description="Polar residues" evidence="14">
    <location>
        <begin position="769"/>
        <end position="778"/>
    </location>
</feature>
<sequence length="856" mass="95477">MAAAPLYCVCRQPYDVSRFMIECDICKDWFHGSCVQVEEHHAVDIDVYHCPNCDVINGPSLMKRRINWHRHDYTEPDDGSKPVQAGTPIFISQLQNRTFASGEEVLLRMRGEVVTPRYLEKQGFSQPIAVTEMEGLGLRLPPPTFSVKDVEQYVGGNKMIDVIDVARQADSKMKLSEFIKYYSSTDRPKVLNLISLEFSDTKMSELVVVPDVAQKMSWVENYWPDDSFFPKPFVQKYCLMGVKGCYTDFHIDFGGTSVWYHVLWGEKVFYLIPPTLANLALYESWSSSTNQSEVFFGDKVDKCYKCVVPQGTTLLIPTGWIHAVLTSQDCMAFGGNFLHNLNIGMQLRCYEMERRLKTPDLFKFPYFEAICWYVAKNLLETLKELREDNCPPQTYLVEGVKALTGALKTWLKREVTEPTSEVPDHIRPNHLIKELTKEVRYLEEEPGGPLVKPTKPQVAVATVMPTMPTAAGAAPGPGGGLVSGAGGPGGSPATRSPLEKLCHARLARRAARRLREQQRHAPKAPSNLDILERHTREVLRRLEVGPLEEDQDQDQGFCAKVHGKRNKVSTASAAALEFLEDNHLRLTLVNGRITRDVRRLGVGGSPIKSEGGSPIKSEGDQGPKCAVGQLKDQRTEGGRPQPHSPAQKLLLLGEEARVKRELGEEASEHSSVSDGHTIELEQTLRHNKHKPLKRERPTSPSTEEAIQGMLSMAGLLCSSSSEAQKEGPGPQDLWWSRPEGHPSSPRDRMTPAGGPQHLHPRLHGDKSPMDSQGNSSSEAWYHRGLCMGAGSPETDTYQYCDPSMSPPLHPSKRHAPNPPPISNQATKGKRPKKGMATAKQRLSKILKISRHSRVFV</sequence>
<keyword evidence="6" id="KW-0156">Chromatin regulator</keyword>
<feature type="compositionally biased region" description="Gly residues" evidence="14">
    <location>
        <begin position="475"/>
        <end position="490"/>
    </location>
</feature>
<dbReference type="PROSITE" id="PS50016">
    <property type="entry name" value="ZF_PHD_2"/>
    <property type="match status" value="1"/>
</dbReference>
<dbReference type="GO" id="GO:0051213">
    <property type="term" value="F:dioxygenase activity"/>
    <property type="evidence" value="ECO:0007669"/>
    <property type="project" value="UniProtKB-KW"/>
</dbReference>
<evidence type="ECO:0000256" key="8">
    <source>
        <dbReference type="ARBA" id="ARBA00023002"/>
    </source>
</evidence>
<feature type="region of interest" description="Disordered" evidence="14">
    <location>
        <begin position="602"/>
        <end position="626"/>
    </location>
</feature>
<proteinExistence type="inferred from homology"/>
<comment type="similarity">
    <text evidence="2">Belongs to the JHDM1 histone demethylase family. JHDM1D subfamily.</text>
</comment>
<keyword evidence="11" id="KW-0804">Transcription</keyword>
<dbReference type="Gene3D" id="2.60.120.650">
    <property type="entry name" value="Cupin"/>
    <property type="match status" value="1"/>
</dbReference>
<keyword evidence="4 13" id="KW-0863">Zinc-finger</keyword>
<name>A0A9Q0ER46_9TELE</name>
<accession>A0A9Q0ER46</accession>
<dbReference type="CDD" id="cd15640">
    <property type="entry name" value="PHD_KDM7"/>
    <property type="match status" value="1"/>
</dbReference>
<feature type="compositionally biased region" description="Basic residues" evidence="14">
    <location>
        <begin position="841"/>
        <end position="856"/>
    </location>
</feature>
<keyword evidence="10" id="KW-0805">Transcription regulation</keyword>
<evidence type="ECO:0000256" key="6">
    <source>
        <dbReference type="ARBA" id="ARBA00022853"/>
    </source>
</evidence>
<keyword evidence="3" id="KW-0479">Metal-binding</keyword>
<dbReference type="SMART" id="SM00249">
    <property type="entry name" value="PHD"/>
    <property type="match status" value="1"/>
</dbReference>
<evidence type="ECO:0000256" key="13">
    <source>
        <dbReference type="PROSITE-ProRule" id="PRU00146"/>
    </source>
</evidence>
<dbReference type="InterPro" id="IPR041070">
    <property type="entry name" value="JHD"/>
</dbReference>
<evidence type="ECO:0000256" key="10">
    <source>
        <dbReference type="ARBA" id="ARBA00023015"/>
    </source>
</evidence>
<protein>
    <submittedName>
        <fullName evidence="17">Uncharacterized protein</fullName>
    </submittedName>
</protein>
<dbReference type="InterPro" id="IPR001965">
    <property type="entry name" value="Znf_PHD"/>
</dbReference>
<evidence type="ECO:0000256" key="12">
    <source>
        <dbReference type="ARBA" id="ARBA00023242"/>
    </source>
</evidence>
<evidence type="ECO:0000256" key="14">
    <source>
        <dbReference type="SAM" id="MobiDB-lite"/>
    </source>
</evidence>
<dbReference type="PANTHER" id="PTHR23123">
    <property type="entry name" value="PHD/F-BOX CONTAINING PROTEIN"/>
    <property type="match status" value="1"/>
</dbReference>
<dbReference type="InterPro" id="IPR019787">
    <property type="entry name" value="Znf_PHD-finger"/>
</dbReference>
<keyword evidence="18" id="KW-1185">Reference proteome</keyword>
<dbReference type="GO" id="GO:0008270">
    <property type="term" value="F:zinc ion binding"/>
    <property type="evidence" value="ECO:0007669"/>
    <property type="project" value="UniProtKB-KW"/>
</dbReference>
<dbReference type="InterPro" id="IPR050690">
    <property type="entry name" value="JHDM1_Histone_Demethylase"/>
</dbReference>
<keyword evidence="5" id="KW-0862">Zinc</keyword>
<organism evidence="17 18">
    <name type="scientific">Muraenolepis orangiensis</name>
    <name type="common">Patagonian moray cod</name>
    <dbReference type="NCBI Taxonomy" id="630683"/>
    <lineage>
        <taxon>Eukaryota</taxon>
        <taxon>Metazoa</taxon>
        <taxon>Chordata</taxon>
        <taxon>Craniata</taxon>
        <taxon>Vertebrata</taxon>
        <taxon>Euteleostomi</taxon>
        <taxon>Actinopterygii</taxon>
        <taxon>Neopterygii</taxon>
        <taxon>Teleostei</taxon>
        <taxon>Neoteleostei</taxon>
        <taxon>Acanthomorphata</taxon>
        <taxon>Zeiogadaria</taxon>
        <taxon>Gadariae</taxon>
        <taxon>Gadiformes</taxon>
        <taxon>Muraenolepidoidei</taxon>
        <taxon>Muraenolepididae</taxon>
        <taxon>Muraenolepis</taxon>
    </lineage>
</organism>
<evidence type="ECO:0000259" key="16">
    <source>
        <dbReference type="PROSITE" id="PS51184"/>
    </source>
</evidence>
<dbReference type="Pfam" id="PF17811">
    <property type="entry name" value="JHD"/>
    <property type="match status" value="1"/>
</dbReference>
<evidence type="ECO:0000256" key="1">
    <source>
        <dbReference type="ARBA" id="ARBA00004123"/>
    </source>
</evidence>
<evidence type="ECO:0000256" key="5">
    <source>
        <dbReference type="ARBA" id="ARBA00022833"/>
    </source>
</evidence>
<dbReference type="AlphaFoldDB" id="A0A9Q0ER46"/>